<gene>
    <name evidence="9" type="ORF">SAMN05216325_1071</name>
</gene>
<sequence length="408" mass="46412">MLTDSKLRNLKPQDKLYKVNDRDGLYVAVTPAGGISFRYNYAINGRQETLTIGRYGVRGVTLAEARERLSEAKKMIATGKSPAREKARDKKRVKNAVTFGAWAEKWLRGYQMAESTRDMRKSVYTRELKKRFGSQKLTEITHEDLRALTDAIVERGAPATAVHAREVVLQVYRWAIERGQNVENPAEMVRPTTIARFEPRDRALTPAEIGLMYRYMDRVGTSPQYRAAIKLLLLTMVRKSELSNATWSEINFSEALWTIPKERMKRRTPHLVFLSRQALDIFIALKTFAGGSDYVLPSRYDSDLPMSAATLNRVLSSTYKAAQKDGEQLGKFGPHDLRRTASTLLHEAGYNTDWIEKCQSALKIFQLSASKSFHLVYSWLIGLYALFSMLETVRIIASFKNVAMMCNS</sequence>
<feature type="transmembrane region" description="Helical" evidence="6">
    <location>
        <begin position="376"/>
        <end position="397"/>
    </location>
</feature>
<organism evidence="9 10">
    <name type="scientific">Nitrosomonas marina</name>
    <dbReference type="NCBI Taxonomy" id="917"/>
    <lineage>
        <taxon>Bacteria</taxon>
        <taxon>Pseudomonadati</taxon>
        <taxon>Pseudomonadota</taxon>
        <taxon>Betaproteobacteria</taxon>
        <taxon>Nitrosomonadales</taxon>
        <taxon>Nitrosomonadaceae</taxon>
        <taxon>Nitrosomonas</taxon>
    </lineage>
</organism>
<dbReference type="Pfam" id="PF13356">
    <property type="entry name" value="Arm-DNA-bind_3"/>
    <property type="match status" value="1"/>
</dbReference>
<evidence type="ECO:0000256" key="1">
    <source>
        <dbReference type="ARBA" id="ARBA00008857"/>
    </source>
</evidence>
<dbReference type="Pfam" id="PF22022">
    <property type="entry name" value="Phage_int_M"/>
    <property type="match status" value="1"/>
</dbReference>
<evidence type="ECO:0000256" key="2">
    <source>
        <dbReference type="ARBA" id="ARBA00022908"/>
    </source>
</evidence>
<dbReference type="PROSITE" id="PS51898">
    <property type="entry name" value="TYR_RECOMBINASE"/>
    <property type="match status" value="1"/>
</dbReference>
<feature type="non-terminal residue" evidence="9">
    <location>
        <position position="408"/>
    </location>
</feature>
<feature type="domain" description="Core-binding (CB)" evidence="8">
    <location>
        <begin position="97"/>
        <end position="176"/>
    </location>
</feature>
<dbReference type="Pfam" id="PF00589">
    <property type="entry name" value="Phage_integrase"/>
    <property type="match status" value="1"/>
</dbReference>
<dbReference type="InterPro" id="IPR044068">
    <property type="entry name" value="CB"/>
</dbReference>
<proteinExistence type="inferred from homology"/>
<name>A0A1H8DIE2_9PROT</name>
<evidence type="ECO:0000256" key="5">
    <source>
        <dbReference type="PROSITE-ProRule" id="PRU01248"/>
    </source>
</evidence>
<evidence type="ECO:0000256" key="4">
    <source>
        <dbReference type="ARBA" id="ARBA00023172"/>
    </source>
</evidence>
<dbReference type="InterPro" id="IPR025166">
    <property type="entry name" value="Integrase_DNA_bind_dom"/>
</dbReference>
<keyword evidence="3 5" id="KW-0238">DNA-binding</keyword>
<keyword evidence="4" id="KW-0233">DNA recombination</keyword>
<evidence type="ECO:0000256" key="3">
    <source>
        <dbReference type="ARBA" id="ARBA00023125"/>
    </source>
</evidence>
<dbReference type="EMBL" id="FOCP01000007">
    <property type="protein sequence ID" value="SEN06288.1"/>
    <property type="molecule type" value="Genomic_DNA"/>
</dbReference>
<dbReference type="InterPro" id="IPR002104">
    <property type="entry name" value="Integrase_catalytic"/>
</dbReference>
<dbReference type="Gene3D" id="3.30.160.390">
    <property type="entry name" value="Integrase, DNA-binding domain"/>
    <property type="match status" value="1"/>
</dbReference>
<dbReference type="InterPro" id="IPR053876">
    <property type="entry name" value="Phage_int_M"/>
</dbReference>
<keyword evidence="6" id="KW-0472">Membrane</keyword>
<dbReference type="RefSeq" id="WP_245738852.1">
    <property type="nucleotide sequence ID" value="NZ_FOCP01000007.1"/>
</dbReference>
<dbReference type="AlphaFoldDB" id="A0A1H8DIE2"/>
<dbReference type="GO" id="GO:0003677">
    <property type="term" value="F:DNA binding"/>
    <property type="evidence" value="ECO:0007669"/>
    <property type="project" value="UniProtKB-UniRule"/>
</dbReference>
<dbReference type="InterPro" id="IPR010998">
    <property type="entry name" value="Integrase_recombinase_N"/>
</dbReference>
<evidence type="ECO:0000313" key="10">
    <source>
        <dbReference type="Proteomes" id="UP000199459"/>
    </source>
</evidence>
<dbReference type="PANTHER" id="PTHR30629:SF2">
    <property type="entry name" value="PROPHAGE INTEGRASE INTS-RELATED"/>
    <property type="match status" value="1"/>
</dbReference>
<evidence type="ECO:0000256" key="6">
    <source>
        <dbReference type="SAM" id="Phobius"/>
    </source>
</evidence>
<dbReference type="Proteomes" id="UP000199459">
    <property type="component" value="Unassembled WGS sequence"/>
</dbReference>
<dbReference type="CDD" id="cd00801">
    <property type="entry name" value="INT_P4_C"/>
    <property type="match status" value="1"/>
</dbReference>
<dbReference type="InterPro" id="IPR050808">
    <property type="entry name" value="Phage_Integrase"/>
</dbReference>
<accession>A0A1H8DIE2</accession>
<feature type="domain" description="Tyr recombinase" evidence="7">
    <location>
        <begin position="199"/>
        <end position="397"/>
    </location>
</feature>
<dbReference type="InterPro" id="IPR011010">
    <property type="entry name" value="DNA_brk_join_enz"/>
</dbReference>
<evidence type="ECO:0000259" key="7">
    <source>
        <dbReference type="PROSITE" id="PS51898"/>
    </source>
</evidence>
<dbReference type="GO" id="GO:0006310">
    <property type="term" value="P:DNA recombination"/>
    <property type="evidence" value="ECO:0007669"/>
    <property type="project" value="UniProtKB-KW"/>
</dbReference>
<dbReference type="PANTHER" id="PTHR30629">
    <property type="entry name" value="PROPHAGE INTEGRASE"/>
    <property type="match status" value="1"/>
</dbReference>
<dbReference type="InterPro" id="IPR038488">
    <property type="entry name" value="Integrase_DNA-bd_sf"/>
</dbReference>
<protein>
    <submittedName>
        <fullName evidence="9">Site-specific recombinase XerD</fullName>
    </submittedName>
</protein>
<dbReference type="Gene3D" id="1.10.443.10">
    <property type="entry name" value="Intergrase catalytic core"/>
    <property type="match status" value="1"/>
</dbReference>
<keyword evidence="6" id="KW-0812">Transmembrane</keyword>
<dbReference type="GO" id="GO:0015074">
    <property type="term" value="P:DNA integration"/>
    <property type="evidence" value="ECO:0007669"/>
    <property type="project" value="UniProtKB-KW"/>
</dbReference>
<evidence type="ECO:0000313" key="9">
    <source>
        <dbReference type="EMBL" id="SEN06288.1"/>
    </source>
</evidence>
<dbReference type="Gene3D" id="1.10.150.130">
    <property type="match status" value="1"/>
</dbReference>
<comment type="similarity">
    <text evidence="1">Belongs to the 'phage' integrase family.</text>
</comment>
<dbReference type="InterPro" id="IPR013762">
    <property type="entry name" value="Integrase-like_cat_sf"/>
</dbReference>
<evidence type="ECO:0000259" key="8">
    <source>
        <dbReference type="PROSITE" id="PS51900"/>
    </source>
</evidence>
<keyword evidence="6" id="KW-1133">Transmembrane helix</keyword>
<dbReference type="PROSITE" id="PS51900">
    <property type="entry name" value="CB"/>
    <property type="match status" value="1"/>
</dbReference>
<keyword evidence="2" id="KW-0229">DNA integration</keyword>
<reference evidence="9 10" key="1">
    <citation type="submission" date="2016-10" db="EMBL/GenBank/DDBJ databases">
        <authorList>
            <person name="de Groot N.N."/>
        </authorList>
    </citation>
    <scope>NUCLEOTIDE SEQUENCE [LARGE SCALE GENOMIC DNA]</scope>
    <source>
        <strain evidence="9 10">Nm22</strain>
    </source>
</reference>
<dbReference type="SUPFAM" id="SSF56349">
    <property type="entry name" value="DNA breaking-rejoining enzymes"/>
    <property type="match status" value="1"/>
</dbReference>